<keyword evidence="6 10" id="KW-0378">Hydrolase</keyword>
<evidence type="ECO:0000256" key="2">
    <source>
        <dbReference type="ARBA" id="ARBA00022490"/>
    </source>
</evidence>
<dbReference type="InterPro" id="IPR011108">
    <property type="entry name" value="RMMBL"/>
</dbReference>
<evidence type="ECO:0000313" key="16">
    <source>
        <dbReference type="Proteomes" id="UP000177982"/>
    </source>
</evidence>
<dbReference type="InterPro" id="IPR042173">
    <property type="entry name" value="RNase_J_2"/>
</dbReference>
<proteinExistence type="inferred from homology"/>
<dbReference type="GO" id="GO:0003723">
    <property type="term" value="F:RNA binding"/>
    <property type="evidence" value="ECO:0007669"/>
    <property type="project" value="UniProtKB-UniRule"/>
</dbReference>
<dbReference type="Pfam" id="PF17770">
    <property type="entry name" value="RNase_J_C"/>
    <property type="match status" value="1"/>
</dbReference>
<evidence type="ECO:0000256" key="12">
    <source>
        <dbReference type="PIRSR" id="PIRSR004803-2"/>
    </source>
</evidence>
<feature type="active site" description="Proton donor" evidence="11">
    <location>
        <position position="198"/>
    </location>
</feature>
<keyword evidence="3 10" id="KW-0540">Nuclease</keyword>
<feature type="binding site" evidence="13">
    <location>
        <position position="51"/>
    </location>
    <ligand>
        <name>Ca(2+)</name>
        <dbReference type="ChEBI" id="CHEBI:29108"/>
    </ligand>
</feature>
<dbReference type="InterPro" id="IPR004613">
    <property type="entry name" value="RNase_J"/>
</dbReference>
<keyword evidence="8 10" id="KW-0269">Exonuclease</keyword>
<reference evidence="15 16" key="1">
    <citation type="journal article" date="2016" name="Nat. Commun.">
        <title>Thousands of microbial genomes shed light on interconnected biogeochemical processes in an aquifer system.</title>
        <authorList>
            <person name="Anantharaman K."/>
            <person name="Brown C.T."/>
            <person name="Hug L.A."/>
            <person name="Sharon I."/>
            <person name="Castelle C.J."/>
            <person name="Probst A.J."/>
            <person name="Thomas B.C."/>
            <person name="Singh A."/>
            <person name="Wilkins M.J."/>
            <person name="Karaoz U."/>
            <person name="Brodie E.L."/>
            <person name="Williams K.H."/>
            <person name="Hubbard S.S."/>
            <person name="Banfield J.F."/>
        </authorList>
    </citation>
    <scope>NUCLEOTIDE SEQUENCE [LARGE SCALE GENOMIC DNA]</scope>
</reference>
<protein>
    <recommendedName>
        <fullName evidence="10">Ribonuclease J</fullName>
        <shortName evidence="10">RNase J</shortName>
        <ecNumber evidence="10">3.1.-.-</ecNumber>
    </recommendedName>
</protein>
<evidence type="ECO:0000256" key="1">
    <source>
        <dbReference type="ARBA" id="ARBA00004496"/>
    </source>
</evidence>
<dbReference type="SUPFAM" id="SSF56281">
    <property type="entry name" value="Metallo-hydrolase/oxidoreductase"/>
    <property type="match status" value="1"/>
</dbReference>
<dbReference type="Gene3D" id="3.60.15.10">
    <property type="entry name" value="Ribonuclease Z/Hydroxyacylglutathione hydrolase-like"/>
    <property type="match status" value="1"/>
</dbReference>
<keyword evidence="13" id="KW-0106">Calcium</keyword>
<evidence type="ECO:0000256" key="11">
    <source>
        <dbReference type="PIRSR" id="PIRSR004803-1"/>
    </source>
</evidence>
<dbReference type="PANTHER" id="PTHR43694">
    <property type="entry name" value="RIBONUCLEASE J"/>
    <property type="match status" value="1"/>
</dbReference>
<dbReference type="SMART" id="SM00849">
    <property type="entry name" value="Lactamase_B"/>
    <property type="match status" value="1"/>
</dbReference>
<dbReference type="GO" id="GO:0005737">
    <property type="term" value="C:cytoplasm"/>
    <property type="evidence" value="ECO:0007669"/>
    <property type="project" value="UniProtKB-SubCell"/>
</dbReference>
<dbReference type="CDD" id="cd07714">
    <property type="entry name" value="RNaseJ_MBL-fold"/>
    <property type="match status" value="1"/>
</dbReference>
<evidence type="ECO:0000256" key="3">
    <source>
        <dbReference type="ARBA" id="ARBA00022722"/>
    </source>
</evidence>
<evidence type="ECO:0000256" key="6">
    <source>
        <dbReference type="ARBA" id="ARBA00022801"/>
    </source>
</evidence>
<dbReference type="InterPro" id="IPR041636">
    <property type="entry name" value="RNase_J_C"/>
</dbReference>
<comment type="similarity">
    <text evidence="10">Belongs to the metallo-beta-lactamase superfamily. RNA-metabolizing metallo-beta-lactamase-like family. Bacterial RNase J subfamily.</text>
</comment>
<feature type="active site" description="Proton acceptor" evidence="11">
    <location>
        <position position="371"/>
    </location>
</feature>
<dbReference type="FunFam" id="3.10.20.580:FF:000001">
    <property type="entry name" value="Ribonuclease J"/>
    <property type="match status" value="1"/>
</dbReference>
<dbReference type="EC" id="3.1.-.-" evidence="10"/>
<keyword evidence="7 13" id="KW-0862">Zinc</keyword>
<name>A0A1G2L388_9BACT</name>
<evidence type="ECO:0000256" key="7">
    <source>
        <dbReference type="ARBA" id="ARBA00022833"/>
    </source>
</evidence>
<keyword evidence="5 10" id="KW-0255">Endonuclease</keyword>
<comment type="cofactor">
    <cofactor evidence="13">
        <name>Zn(2+)</name>
        <dbReference type="ChEBI" id="CHEBI:29105"/>
    </cofactor>
    <text evidence="13">Binds 2 Zn(2+) ions per subunit. It is not clear if Zn(2+) or Mg(2+) is physiologically important.</text>
</comment>
<feature type="binding site" evidence="13">
    <location>
        <position position="78"/>
    </location>
    <ligand>
        <name>Zn(2+)</name>
        <dbReference type="ChEBI" id="CHEBI:29105"/>
        <label>2</label>
        <note>catalytic</note>
    </ligand>
</feature>
<evidence type="ECO:0000256" key="4">
    <source>
        <dbReference type="ARBA" id="ARBA00022723"/>
    </source>
</evidence>
<evidence type="ECO:0000256" key="5">
    <source>
        <dbReference type="ARBA" id="ARBA00022759"/>
    </source>
</evidence>
<evidence type="ECO:0000259" key="14">
    <source>
        <dbReference type="SMART" id="SM00849"/>
    </source>
</evidence>
<evidence type="ECO:0000256" key="13">
    <source>
        <dbReference type="PIRSR" id="PIRSR004803-3"/>
    </source>
</evidence>
<evidence type="ECO:0000256" key="9">
    <source>
        <dbReference type="ARBA" id="ARBA00022884"/>
    </source>
</evidence>
<dbReference type="PIRSF" id="PIRSF004803">
    <property type="entry name" value="RnjA"/>
    <property type="match status" value="1"/>
</dbReference>
<organism evidence="15 16">
    <name type="scientific">Candidatus Sungbacteria bacterium RIFCSPLOWO2_01_FULL_47_10</name>
    <dbReference type="NCBI Taxonomy" id="1802276"/>
    <lineage>
        <taxon>Bacteria</taxon>
        <taxon>Candidatus Sungiibacteriota</taxon>
    </lineage>
</organism>
<keyword evidence="4 13" id="KW-0479">Metal-binding</keyword>
<dbReference type="Pfam" id="PF07521">
    <property type="entry name" value="RMMBL"/>
    <property type="match status" value="1"/>
</dbReference>
<gene>
    <name evidence="10" type="primary">rnj</name>
    <name evidence="15" type="ORF">A2934_01990</name>
</gene>
<dbReference type="PANTHER" id="PTHR43694:SF1">
    <property type="entry name" value="RIBONUCLEASE J"/>
    <property type="match status" value="1"/>
</dbReference>
<dbReference type="HAMAP" id="MF_01491">
    <property type="entry name" value="RNase_J_bact"/>
    <property type="match status" value="1"/>
</dbReference>
<dbReference type="GO" id="GO:0004521">
    <property type="term" value="F:RNA endonuclease activity"/>
    <property type="evidence" value="ECO:0007669"/>
    <property type="project" value="UniProtKB-UniRule"/>
</dbReference>
<dbReference type="Proteomes" id="UP000177982">
    <property type="component" value="Unassembled WGS sequence"/>
</dbReference>
<dbReference type="GO" id="GO:0004534">
    <property type="term" value="F:5'-3' RNA exonuclease activity"/>
    <property type="evidence" value="ECO:0007669"/>
    <property type="project" value="UniProtKB-UniRule"/>
</dbReference>
<comment type="cofactor">
    <cofactor evidence="13">
        <name>Ca(2+)</name>
        <dbReference type="ChEBI" id="CHEBI:29108"/>
    </cofactor>
    <text evidence="13">Binds 1 Ca(2+) cation per subunit. Seen in 1 crystal structure, it is not clear if it is physiologically important.</text>
</comment>
<dbReference type="EMBL" id="MHQO01000037">
    <property type="protein sequence ID" value="OHA06166.1"/>
    <property type="molecule type" value="Genomic_DNA"/>
</dbReference>
<feature type="binding site" evidence="13">
    <location>
        <position position="76"/>
    </location>
    <ligand>
        <name>Zn(2+)</name>
        <dbReference type="ChEBI" id="CHEBI:29105"/>
        <label>1</label>
        <note>catalytic</note>
    </ligand>
</feature>
<dbReference type="InterPro" id="IPR030854">
    <property type="entry name" value="RNase_J_bac"/>
</dbReference>
<accession>A0A1G2L388</accession>
<feature type="binding site" evidence="13">
    <location>
        <position position="393"/>
    </location>
    <ligand>
        <name>Zn(2+)</name>
        <dbReference type="ChEBI" id="CHEBI:29105"/>
        <label>1</label>
        <note>catalytic</note>
    </ligand>
</feature>
<dbReference type="GO" id="GO:0006364">
    <property type="term" value="P:rRNA processing"/>
    <property type="evidence" value="ECO:0007669"/>
    <property type="project" value="UniProtKB-UniRule"/>
</dbReference>
<feature type="binding site" evidence="13">
    <location>
        <position position="74"/>
    </location>
    <ligand>
        <name>Zn(2+)</name>
        <dbReference type="ChEBI" id="CHEBI:29105"/>
        <label>1</label>
        <note>catalytic</note>
    </ligand>
</feature>
<sequence>MSRLPHENLKVVPLGGLEEIGRNMTFLEYGDDILIIDMGLQFPEEGMPGIDYIIPNISYLKEHKDRIRGVIITHAHLDHIGAIPYLIHELGNPTIYAGALTRGIILRRQEDFKHLPPIDIEIIDIDKKIRFGDAFEAEFFHVNHNIFDTFGVAVHTPVGTVCHTADFKFDNNPVGDKPADYAKMAQLSSRGVLLLMSDSTGAERAGHSISEKTIQENLEDIFQHAQGRIITATFGTLISRIQQLITLAEKFGRKVVIDGYSMKANVAIAQELGYIKAKKGTFVDIDKIGDYPESQQLVCGTGAQGESNAVLMRIAQKEHRYIRLEKGDTVVFSSSVVPGNERTVQSLKDIIYRQGAKVYHYQMMDIHAGGHAQAEDLKMMINLMRPKFFMPIHGNYFLLKLHAGLAESVGIPEENIVIPNNGQIVEISPNKITLLKKTVPASYVMVDGLGVGDVGEVVLRDRQMLSQDGIFVIITILDSKTGKIIGSPDIISRGFIYLRENQELLKQTRQKIRETVEHTSSSEQTFDPDYIKNNIRDKIGQFLFSKTERRPMVLPVVIKV</sequence>
<feature type="binding site" evidence="13">
    <location>
        <position position="144"/>
    </location>
    <ligand>
        <name>Zn(2+)</name>
        <dbReference type="ChEBI" id="CHEBI:29105"/>
        <label>1</label>
        <note>catalytic</note>
    </ligand>
</feature>
<dbReference type="Gene3D" id="3.40.50.10710">
    <property type="entry name" value="Metallo-hydrolase/oxidoreductase"/>
    <property type="match status" value="1"/>
</dbReference>
<dbReference type="GO" id="GO:0008270">
    <property type="term" value="F:zinc ion binding"/>
    <property type="evidence" value="ECO:0007669"/>
    <property type="project" value="InterPro"/>
</dbReference>
<dbReference type="Pfam" id="PF00753">
    <property type="entry name" value="Lactamase_B"/>
    <property type="match status" value="1"/>
</dbReference>
<feature type="binding site" evidence="12">
    <location>
        <begin position="367"/>
        <end position="371"/>
    </location>
    <ligand>
        <name>substrate</name>
    </ligand>
</feature>
<comment type="caution">
    <text evidence="10">Lacks conserved residue(s) required for the propagation of feature annotation.</text>
</comment>
<dbReference type="Pfam" id="PF22505">
    <property type="entry name" value="RNase_J_b_CASP"/>
    <property type="match status" value="1"/>
</dbReference>
<keyword evidence="9 10" id="KW-0694">RNA-binding</keyword>
<evidence type="ECO:0000256" key="8">
    <source>
        <dbReference type="ARBA" id="ARBA00022839"/>
    </source>
</evidence>
<dbReference type="InterPro" id="IPR001279">
    <property type="entry name" value="Metallo-B-lactamas"/>
</dbReference>
<comment type="caution">
    <text evidence="15">The sequence shown here is derived from an EMBL/GenBank/DDBJ whole genome shotgun (WGS) entry which is preliminary data.</text>
</comment>
<dbReference type="Gene3D" id="3.10.20.580">
    <property type="match status" value="1"/>
</dbReference>
<keyword evidence="2 10" id="KW-0963">Cytoplasm</keyword>
<feature type="binding site" evidence="13">
    <location>
        <position position="447"/>
    </location>
    <ligand>
        <name>Ca(2+)</name>
        <dbReference type="ChEBI" id="CHEBI:29108"/>
    </ligand>
</feature>
<comment type="function">
    <text evidence="10">An RNase that has 5'-3' exonuclease and possibly endonuclease activity. Involved in maturation of rRNA and in some organisms also mRNA maturation and/or decay.</text>
</comment>
<feature type="binding site" evidence="13">
    <location>
        <position position="49"/>
    </location>
    <ligand>
        <name>Ca(2+)</name>
        <dbReference type="ChEBI" id="CHEBI:29108"/>
    </ligand>
</feature>
<evidence type="ECO:0000256" key="10">
    <source>
        <dbReference type="HAMAP-Rule" id="MF_01491"/>
    </source>
</evidence>
<dbReference type="NCBIfam" id="TIGR00649">
    <property type="entry name" value="MG423"/>
    <property type="match status" value="1"/>
</dbReference>
<feature type="binding site" evidence="13">
    <location>
        <position position="79"/>
    </location>
    <ligand>
        <name>Zn(2+)</name>
        <dbReference type="ChEBI" id="CHEBI:29105"/>
        <label>2</label>
        <note>catalytic</note>
    </ligand>
</feature>
<dbReference type="InterPro" id="IPR036866">
    <property type="entry name" value="RibonucZ/Hydroxyglut_hydro"/>
</dbReference>
<dbReference type="AlphaFoldDB" id="A0A1G2L388"/>
<comment type="subunit">
    <text evidence="10">Homodimer, may be a subunit of the RNA degradosome.</text>
</comment>
<feature type="domain" description="Metallo-beta-lactamase" evidence="14">
    <location>
        <begin position="21"/>
        <end position="224"/>
    </location>
</feature>
<comment type="subcellular location">
    <subcellularLocation>
        <location evidence="1 10">Cytoplasm</location>
    </subcellularLocation>
</comment>
<keyword evidence="10" id="KW-0698">rRNA processing</keyword>
<evidence type="ECO:0000313" key="15">
    <source>
        <dbReference type="EMBL" id="OHA06166.1"/>
    </source>
</evidence>
<dbReference type="InterPro" id="IPR055132">
    <property type="entry name" value="RNase_J_b_CASP"/>
</dbReference>
<feature type="binding site" evidence="13">
    <location>
        <position position="166"/>
    </location>
    <ligand>
        <name>Zn(2+)</name>
        <dbReference type="ChEBI" id="CHEBI:29105"/>
        <label>1</label>
        <note>catalytic</note>
    </ligand>
</feature>